<dbReference type="EMBL" id="JBHRYQ010000002">
    <property type="protein sequence ID" value="MFC3813258.1"/>
    <property type="molecule type" value="Genomic_DNA"/>
</dbReference>
<comment type="caution">
    <text evidence="2">The sequence shown here is derived from an EMBL/GenBank/DDBJ whole genome shotgun (WGS) entry which is preliminary data.</text>
</comment>
<dbReference type="Pfam" id="PF04397">
    <property type="entry name" value="LytTR"/>
    <property type="match status" value="1"/>
</dbReference>
<protein>
    <submittedName>
        <fullName evidence="2">LytTR family transcriptional regulator DNA-binding domain-containing protein</fullName>
    </submittedName>
</protein>
<proteinExistence type="predicted"/>
<feature type="domain" description="HTH LytTR-type" evidence="1">
    <location>
        <begin position="73"/>
        <end position="163"/>
    </location>
</feature>
<sequence>MGKKSLVDMPIVFFTYNLEEYTAFDKSDSLFYNKQVAFLFRPCSNRNLFTTIKLFYKTKNELLDHVYIKNYVQKTEKVFYSDILFVEAGITSCKVYTRFGVYHASGSLPSFSKKLNKQFIKVHDKYMINQAQITSFNGTHILIENFKIPIQRVNSQNLKKIFANSSKM</sequence>
<dbReference type="InterPro" id="IPR007492">
    <property type="entry name" value="LytTR_DNA-bd_dom"/>
</dbReference>
<evidence type="ECO:0000313" key="3">
    <source>
        <dbReference type="Proteomes" id="UP001595616"/>
    </source>
</evidence>
<accession>A0ABV7Z135</accession>
<dbReference type="GO" id="GO:0003677">
    <property type="term" value="F:DNA binding"/>
    <property type="evidence" value="ECO:0007669"/>
    <property type="project" value="UniProtKB-KW"/>
</dbReference>
<dbReference type="SMART" id="SM00850">
    <property type="entry name" value="LytTR"/>
    <property type="match status" value="1"/>
</dbReference>
<name>A0ABV7Z135_9BACT</name>
<reference evidence="3" key="1">
    <citation type="journal article" date="2019" name="Int. J. Syst. Evol. Microbiol.">
        <title>The Global Catalogue of Microorganisms (GCM) 10K type strain sequencing project: providing services to taxonomists for standard genome sequencing and annotation.</title>
        <authorList>
            <consortium name="The Broad Institute Genomics Platform"/>
            <consortium name="The Broad Institute Genome Sequencing Center for Infectious Disease"/>
            <person name="Wu L."/>
            <person name="Ma J."/>
        </authorList>
    </citation>
    <scope>NUCLEOTIDE SEQUENCE [LARGE SCALE GENOMIC DNA]</scope>
    <source>
        <strain evidence="3">CECT 7956</strain>
    </source>
</reference>
<keyword evidence="2" id="KW-0238">DNA-binding</keyword>
<evidence type="ECO:0000259" key="1">
    <source>
        <dbReference type="SMART" id="SM00850"/>
    </source>
</evidence>
<evidence type="ECO:0000313" key="2">
    <source>
        <dbReference type="EMBL" id="MFC3813258.1"/>
    </source>
</evidence>
<dbReference type="RefSeq" id="WP_379840242.1">
    <property type="nucleotide sequence ID" value="NZ_JBHRYQ010000002.1"/>
</dbReference>
<dbReference type="Proteomes" id="UP001595616">
    <property type="component" value="Unassembled WGS sequence"/>
</dbReference>
<gene>
    <name evidence="2" type="ORF">ACFOOI_21510</name>
</gene>
<keyword evidence="3" id="KW-1185">Reference proteome</keyword>
<organism evidence="2 3">
    <name type="scientific">Lacihabitans lacunae</name>
    <dbReference type="NCBI Taxonomy" id="1028214"/>
    <lineage>
        <taxon>Bacteria</taxon>
        <taxon>Pseudomonadati</taxon>
        <taxon>Bacteroidota</taxon>
        <taxon>Cytophagia</taxon>
        <taxon>Cytophagales</taxon>
        <taxon>Leadbetterellaceae</taxon>
        <taxon>Lacihabitans</taxon>
    </lineage>
</organism>
<dbReference type="Gene3D" id="2.40.50.1020">
    <property type="entry name" value="LytTr DNA-binding domain"/>
    <property type="match status" value="1"/>
</dbReference>